<sequence length="663" mass="72288">MKVNSRFKSILIIMLITSIFLGSVSSIASASKSNVNEGDQKEDDFTQKVELVDERTQYSKTFLNEDGTTTVTSSTYSLNYFDAQALKEIDTTIREDSSDPNYTHSMLANKFKVRLNNKSHKQSVTLSVSDDSVTYYAKGMNSVVGSIDGNKITYKNAWKSTDLQYQVENDQLKMYINLANNTAPKTYSFEVVMKNVGYKMNPDGSIDFINKNGEVAFQIPQLWVMDASGKGKQYDRLKVSIMQKGNNANIKIALNDQGLQYPIIIDPTTTIPVLEDGNAHVLNIKSDGTVFAWGNNSRGQLGDGSMVNRATPVQVKNLTDVIAVAAGNEHSLALKQDGTVWAWGSGMYGEMGDGSFIGKNVPVQVKGLDSVVAIAARSNVSFAIKQDGTLWAWGYNNYGKLGNGTFADSNVPKQVSGLTNVKAIALGRDHSIALKQDGTVWSWGSNKYGQLGNGTYTDKSIPVQLLNLSNIVAVAAGQIHSMAIKNDGTVWSWGENYYGQLGIGTNDRTIFFPVQVNGLMNVVSVATFSDHSLALKQDGTVWSWGANDYGQLGDGTTEKRLSPLQVNGLTNIVKIKVGSAFSTAIKQNGTVYAWGNNSYGQLGVGVGNYSTTPIIVSKIIIYNYDNSGRLASIVYTSFYTSDVRINFVYDSNGNLKKITKTMP</sequence>
<dbReference type="InterPro" id="IPR051625">
    <property type="entry name" value="Signaling_Regulatory_Domain"/>
</dbReference>
<dbReference type="Pfam" id="PF00415">
    <property type="entry name" value="RCC1"/>
    <property type="match status" value="1"/>
</dbReference>
<dbReference type="PANTHER" id="PTHR22872">
    <property type="entry name" value="BTK-BINDING PROTEIN-RELATED"/>
    <property type="match status" value="1"/>
</dbReference>
<gene>
    <name evidence="5" type="ORF">D7Z26_12170</name>
</gene>
<dbReference type="OrthoDB" id="151636at2"/>
<dbReference type="AlphaFoldDB" id="A0A494XU28"/>
<feature type="chain" id="PRO_5019755337" description="RCC1 repeat-containing protein" evidence="2">
    <location>
        <begin position="31"/>
        <end position="663"/>
    </location>
</feature>
<organism evidence="5 6">
    <name type="scientific">Cohnella endophytica</name>
    <dbReference type="NCBI Taxonomy" id="2419778"/>
    <lineage>
        <taxon>Bacteria</taxon>
        <taxon>Bacillati</taxon>
        <taxon>Bacillota</taxon>
        <taxon>Bacilli</taxon>
        <taxon>Bacillales</taxon>
        <taxon>Paenibacillaceae</taxon>
        <taxon>Cohnella</taxon>
    </lineage>
</organism>
<dbReference type="RefSeq" id="WP_120977237.1">
    <property type="nucleotide sequence ID" value="NZ_RBZM01000005.1"/>
</dbReference>
<dbReference type="Gene3D" id="2.130.10.30">
    <property type="entry name" value="Regulator of chromosome condensation 1/beta-lactamase-inhibitor protein II"/>
    <property type="match status" value="2"/>
</dbReference>
<evidence type="ECO:0000313" key="5">
    <source>
        <dbReference type="EMBL" id="RKP54131.1"/>
    </source>
</evidence>
<dbReference type="Pfam" id="PF25390">
    <property type="entry name" value="WD40_RLD"/>
    <property type="match status" value="1"/>
</dbReference>
<accession>A0A494XU28</accession>
<dbReference type="PRINTS" id="PR00633">
    <property type="entry name" value="RCCNDNSATION"/>
</dbReference>
<dbReference type="InterPro" id="IPR009091">
    <property type="entry name" value="RCC1/BLIP-II"/>
</dbReference>
<feature type="domain" description="RCC1-like" evidence="3">
    <location>
        <begin position="371"/>
        <end position="617"/>
    </location>
</feature>
<dbReference type="EMBL" id="RBZM01000005">
    <property type="protein sequence ID" value="RKP54131.1"/>
    <property type="molecule type" value="Genomic_DNA"/>
</dbReference>
<dbReference type="PANTHER" id="PTHR22872:SF2">
    <property type="entry name" value="INHIBITOR OF BRUTON TYROSINE KINASE"/>
    <property type="match status" value="1"/>
</dbReference>
<keyword evidence="6" id="KW-1185">Reference proteome</keyword>
<evidence type="ECO:0008006" key="7">
    <source>
        <dbReference type="Google" id="ProtNLM"/>
    </source>
</evidence>
<protein>
    <recommendedName>
        <fullName evidence="7">RCC1 repeat-containing protein</fullName>
    </recommendedName>
</protein>
<evidence type="ECO:0000313" key="6">
    <source>
        <dbReference type="Proteomes" id="UP000282076"/>
    </source>
</evidence>
<feature type="signal peptide" evidence="2">
    <location>
        <begin position="1"/>
        <end position="30"/>
    </location>
</feature>
<evidence type="ECO:0000256" key="1">
    <source>
        <dbReference type="ARBA" id="ARBA00022737"/>
    </source>
</evidence>
<evidence type="ECO:0000259" key="3">
    <source>
        <dbReference type="Pfam" id="PF25390"/>
    </source>
</evidence>
<name>A0A494XU28_9BACL</name>
<dbReference type="PROSITE" id="PS00626">
    <property type="entry name" value="RCC1_2"/>
    <property type="match status" value="2"/>
</dbReference>
<dbReference type="InterPro" id="IPR057708">
    <property type="entry name" value="DUF7948"/>
</dbReference>
<comment type="caution">
    <text evidence="5">The sequence shown here is derived from an EMBL/GenBank/DDBJ whole genome shotgun (WGS) entry which is preliminary data.</text>
</comment>
<dbReference type="InterPro" id="IPR000408">
    <property type="entry name" value="Reg_chr_condens"/>
</dbReference>
<keyword evidence="1" id="KW-0677">Repeat</keyword>
<dbReference type="InterPro" id="IPR058923">
    <property type="entry name" value="RCC1-like_dom"/>
</dbReference>
<dbReference type="SUPFAM" id="SSF50985">
    <property type="entry name" value="RCC1/BLIP-II"/>
    <property type="match status" value="2"/>
</dbReference>
<keyword evidence="2" id="KW-0732">Signal</keyword>
<dbReference type="Pfam" id="PF25778">
    <property type="entry name" value="DUF7948"/>
    <property type="match status" value="1"/>
</dbReference>
<evidence type="ECO:0000256" key="2">
    <source>
        <dbReference type="SAM" id="SignalP"/>
    </source>
</evidence>
<dbReference type="PROSITE" id="PS50012">
    <property type="entry name" value="RCC1_3"/>
    <property type="match status" value="7"/>
</dbReference>
<dbReference type="Proteomes" id="UP000282076">
    <property type="component" value="Unassembled WGS sequence"/>
</dbReference>
<evidence type="ECO:0000259" key="4">
    <source>
        <dbReference type="Pfam" id="PF25778"/>
    </source>
</evidence>
<feature type="domain" description="DUF7948" evidence="4">
    <location>
        <begin position="53"/>
        <end position="268"/>
    </location>
</feature>
<reference evidence="5 6" key="1">
    <citation type="submission" date="2018-10" db="EMBL/GenBank/DDBJ databases">
        <title>Cohnella sp. M2MS4P-1, whole genome shotgun sequence.</title>
        <authorList>
            <person name="Tuo L."/>
        </authorList>
    </citation>
    <scope>NUCLEOTIDE SEQUENCE [LARGE SCALE GENOMIC DNA]</scope>
    <source>
        <strain evidence="5 6">M2MS4P-1</strain>
    </source>
</reference>
<proteinExistence type="predicted"/>